<proteinExistence type="predicted"/>
<dbReference type="PANTHER" id="PTHR33361">
    <property type="entry name" value="GLR0591 PROTEIN"/>
    <property type="match status" value="1"/>
</dbReference>
<dbReference type="InterPro" id="IPR010281">
    <property type="entry name" value="DUF885"/>
</dbReference>
<accession>A0A858U6G3</accession>
<sequence length="891" mass="103291">MKIKNLLSLAGVVSTFTLPVLAISCSENTNNLKTLDELKNKYETEIADLDSKNKNKLNELKNKYETEIADLDSKNKNKLNELKAEYDSKVLELVKNNRENEWYKQNYINEKWNKDTSRSEKIENDYNNFLEKRKQFFANDQKGFLTKQKQNELLHFEKSNMEHFIELKNKDSSTKQKVWLSQIIKNIEIDIKFLESDMRLLGWNAEKIADDNMLKFDSNAQLKKIFKIKEESVIDQLINNLKEGISKGITHSKLYVKQTIAKALRNSFSDIITNFIKSEKTSITLKELLENEEMLKNNINNPVIKFLKFYGTEYFENAHSEASPIVFSKTNKTNSNDEDYESENTVFFKTYSLNSEGERTMENVPVYGFGYSNKEIKAKNIGISGMANKEAADKIYKAQLFKFTSLNKNPQEIYDEGIKKSEQSLILLNKVIKELAAVITGEKDKDWSANIRFNDLKLLANESNPGITKNITVDIIKNNKVDMENWYKFITSDEFYYGLENDLTNSEIDNIIQDQDNKIYANILDRKGFKYLKSEKYENDKWVYNNNLTNKQVYAAAIKALKEYNLWYSKTKEYSKSFFAKEIQDANITVYNESDNGLGSYGFNNFSFNGKPYFGLPKWSLSSFVNHETIMGHHVQNVYSNKYMATENNDFYIFSGFESASFSEGWGLFVEWFALESGWYGTPDYSEKETFDVLPVDFSKSTNGYLPIISNDATEEQINYMKQVAGGTYWKLAKSVQKDLDDQQATKNAIKIGNILQYYGYLNEKKMRDNRLVLDTALHGIINNPDQNIGSGLSIEDQRKFMIKNLSSPSDISEYPKRYLGYPAQAVSYNIGKEAFKEAYIKMLKNSGLTRSEMIKDKKNIQKLFDLFLAFRDIPLEEIIKMINFEFCINS</sequence>
<protein>
    <submittedName>
        <fullName evidence="3">DUF885 domain-containing protein</fullName>
    </submittedName>
</protein>
<reference evidence="3 4" key="1">
    <citation type="submission" date="2020-04" db="EMBL/GenBank/DDBJ databases">
        <title>Novel Mycoplasma species detected in Phocoena phocoena (harbor porpoise) from the USA.</title>
        <authorList>
            <person name="Volokhov D.V."/>
        </authorList>
    </citation>
    <scope>NUCLEOTIDE SEQUENCE [LARGE SCALE GENOMIC DNA]</scope>
    <source>
        <strain evidence="3 4">Phocoena C-264-GEN</strain>
    </source>
</reference>
<keyword evidence="2" id="KW-0732">Signal</keyword>
<keyword evidence="4" id="KW-1185">Reference proteome</keyword>
<feature type="coiled-coil region" evidence="1">
    <location>
        <begin position="32"/>
        <end position="99"/>
    </location>
</feature>
<dbReference type="PROSITE" id="PS51257">
    <property type="entry name" value="PROKAR_LIPOPROTEIN"/>
    <property type="match status" value="1"/>
</dbReference>
<dbReference type="Proteomes" id="UP000501060">
    <property type="component" value="Chromosome"/>
</dbReference>
<dbReference type="PANTHER" id="PTHR33361:SF2">
    <property type="entry name" value="DUF885 DOMAIN-CONTAINING PROTEIN"/>
    <property type="match status" value="1"/>
</dbReference>
<dbReference type="Pfam" id="PF05960">
    <property type="entry name" value="DUF885"/>
    <property type="match status" value="2"/>
</dbReference>
<evidence type="ECO:0000313" key="3">
    <source>
        <dbReference type="EMBL" id="QJG67047.1"/>
    </source>
</evidence>
<feature type="signal peptide" evidence="2">
    <location>
        <begin position="1"/>
        <end position="22"/>
    </location>
</feature>
<dbReference type="EMBL" id="CP051481">
    <property type="protein sequence ID" value="QJG67047.1"/>
    <property type="molecule type" value="Genomic_DNA"/>
</dbReference>
<feature type="chain" id="PRO_5032762422" evidence="2">
    <location>
        <begin position="23"/>
        <end position="891"/>
    </location>
</feature>
<dbReference type="KEGG" id="mphe:HGG69_01800"/>
<evidence type="ECO:0000313" key="4">
    <source>
        <dbReference type="Proteomes" id="UP000501060"/>
    </source>
</evidence>
<organism evidence="3 4">
    <name type="scientific">Mycoplasma phocoenae</name>
    <dbReference type="NCBI Taxonomy" id="754517"/>
    <lineage>
        <taxon>Bacteria</taxon>
        <taxon>Bacillati</taxon>
        <taxon>Mycoplasmatota</taxon>
        <taxon>Mollicutes</taxon>
        <taxon>Mycoplasmataceae</taxon>
        <taxon>Mycoplasma</taxon>
    </lineage>
</organism>
<evidence type="ECO:0000256" key="2">
    <source>
        <dbReference type="SAM" id="SignalP"/>
    </source>
</evidence>
<keyword evidence="1" id="KW-0175">Coiled coil</keyword>
<dbReference type="RefSeq" id="WP_169605098.1">
    <property type="nucleotide sequence ID" value="NZ_CP051481.1"/>
</dbReference>
<dbReference type="AlphaFoldDB" id="A0A858U6G3"/>
<evidence type="ECO:0000256" key="1">
    <source>
        <dbReference type="SAM" id="Coils"/>
    </source>
</evidence>
<gene>
    <name evidence="3" type="ORF">HGG69_01800</name>
</gene>
<name>A0A858U6G3_9MOLU</name>